<dbReference type="EMBL" id="JAHWDF010000009">
    <property type="protein sequence ID" value="MBW2962092.1"/>
    <property type="molecule type" value="Genomic_DNA"/>
</dbReference>
<dbReference type="RefSeq" id="WP_219040378.1">
    <property type="nucleotide sequence ID" value="NZ_JAHWDF010000009.1"/>
</dbReference>
<dbReference type="Proteomes" id="UP000719267">
    <property type="component" value="Unassembled WGS sequence"/>
</dbReference>
<dbReference type="InterPro" id="IPR023997">
    <property type="entry name" value="TonB-dep_OMP_SusC/RagA_CS"/>
</dbReference>
<comment type="subcellular location">
    <subcellularLocation>
        <location evidence="1">Cell outer membrane</location>
        <topology evidence="1">Multi-pass membrane protein</topology>
    </subcellularLocation>
</comment>
<keyword evidence="2" id="KW-0798">TonB box</keyword>
<feature type="chain" id="PRO_5045324755" evidence="3">
    <location>
        <begin position="21"/>
        <end position="1023"/>
    </location>
</feature>
<dbReference type="InterPro" id="IPR023996">
    <property type="entry name" value="TonB-dep_OMP_SusC/RagA"/>
</dbReference>
<feature type="domain" description="TonB-dependent receptor-like beta-barrel" evidence="4">
    <location>
        <begin position="407"/>
        <end position="986"/>
    </location>
</feature>
<name>A0ABS6W2K5_9FLAO</name>
<dbReference type="PROSITE" id="PS52016">
    <property type="entry name" value="TONB_DEPENDENT_REC_3"/>
    <property type="match status" value="1"/>
</dbReference>
<comment type="similarity">
    <text evidence="1 2">Belongs to the TonB-dependent receptor family.</text>
</comment>
<keyword evidence="1" id="KW-1134">Transmembrane beta strand</keyword>
<keyword evidence="6" id="KW-0675">Receptor</keyword>
<accession>A0ABS6W2K5</accession>
<feature type="signal peptide" evidence="3">
    <location>
        <begin position="1"/>
        <end position="20"/>
    </location>
</feature>
<organism evidence="6 7">
    <name type="scientific">Mesonia aestuariivivens</name>
    <dbReference type="NCBI Taxonomy" id="2796128"/>
    <lineage>
        <taxon>Bacteria</taxon>
        <taxon>Pseudomonadati</taxon>
        <taxon>Bacteroidota</taxon>
        <taxon>Flavobacteriia</taxon>
        <taxon>Flavobacteriales</taxon>
        <taxon>Flavobacteriaceae</taxon>
        <taxon>Mesonia</taxon>
    </lineage>
</organism>
<comment type="caution">
    <text evidence="6">The sequence shown here is derived from an EMBL/GenBank/DDBJ whole genome shotgun (WGS) entry which is preliminary data.</text>
</comment>
<keyword evidence="1" id="KW-0813">Transport</keyword>
<evidence type="ECO:0000313" key="6">
    <source>
        <dbReference type="EMBL" id="MBW2962092.1"/>
    </source>
</evidence>
<dbReference type="NCBIfam" id="TIGR04056">
    <property type="entry name" value="OMP_RagA_SusC"/>
    <property type="match status" value="1"/>
</dbReference>
<keyword evidence="7" id="KW-1185">Reference proteome</keyword>
<keyword evidence="1 2" id="KW-0472">Membrane</keyword>
<gene>
    <name evidence="6" type="ORF">KW502_09795</name>
</gene>
<evidence type="ECO:0000256" key="2">
    <source>
        <dbReference type="RuleBase" id="RU003357"/>
    </source>
</evidence>
<protein>
    <submittedName>
        <fullName evidence="6">TonB-dependent receptor</fullName>
    </submittedName>
</protein>
<evidence type="ECO:0000259" key="4">
    <source>
        <dbReference type="Pfam" id="PF00593"/>
    </source>
</evidence>
<dbReference type="NCBIfam" id="TIGR04057">
    <property type="entry name" value="SusC_RagA_signa"/>
    <property type="match status" value="1"/>
</dbReference>
<keyword evidence="1" id="KW-0812">Transmembrane</keyword>
<dbReference type="InterPro" id="IPR039426">
    <property type="entry name" value="TonB-dep_rcpt-like"/>
</dbReference>
<keyword evidence="1" id="KW-0998">Cell outer membrane</keyword>
<evidence type="ECO:0000313" key="7">
    <source>
        <dbReference type="Proteomes" id="UP000719267"/>
    </source>
</evidence>
<keyword evidence="3" id="KW-0732">Signal</keyword>
<evidence type="ECO:0000259" key="5">
    <source>
        <dbReference type="Pfam" id="PF07715"/>
    </source>
</evidence>
<reference evidence="6 7" key="1">
    <citation type="submission" date="2021-07" db="EMBL/GenBank/DDBJ databases">
        <title>Mesonia aestuariivivens sp. nov., isolated from a tidal flat.</title>
        <authorList>
            <person name="Kim Y.-O."/>
            <person name="Yoon J.-H."/>
        </authorList>
    </citation>
    <scope>NUCLEOTIDE SEQUENCE [LARGE SCALE GENOMIC DNA]</scope>
    <source>
        <strain evidence="6 7">JHPTF-M18</strain>
    </source>
</reference>
<evidence type="ECO:0000256" key="1">
    <source>
        <dbReference type="PROSITE-ProRule" id="PRU01360"/>
    </source>
</evidence>
<evidence type="ECO:0000256" key="3">
    <source>
        <dbReference type="SAM" id="SignalP"/>
    </source>
</evidence>
<feature type="domain" description="TonB-dependent receptor plug" evidence="5">
    <location>
        <begin position="115"/>
        <end position="220"/>
    </location>
</feature>
<proteinExistence type="inferred from homology"/>
<dbReference type="InterPro" id="IPR012910">
    <property type="entry name" value="Plug_dom"/>
</dbReference>
<dbReference type="InterPro" id="IPR000531">
    <property type="entry name" value="Beta-barrel_TonB"/>
</dbReference>
<sequence>MKQIYLCMLTFVLGMSGVMAQTIVNGTVVSKSDGLPIPGVTIVPNGQEAKGTLTDFDGNFELNLNQNSGALRVSYMGFATQQVSYQGNTELTVSLVEEVSALNEIVLIGYGSSEKRDLTSAVASVKNIENIKSRPVSNFSDFLQGNLPGVTVTQDGGDPASSAGITIRGLGTLNGQTPLTVVDGVPYYGPPINPNDIASVSVLKDAASAAIYGAQAASGVIVIETKKGEKGKMRVSIDTYTGIQSANNLPTPLNAEENNFVYNTAANNSGASPLSAHDPAQNPWGAVTRTNWMDEIFRDAALYNVNASVSGASENASYLTSFGYNKVDGVLVGTSKDRYSFRVKSDYDFNDKITIGENVYFSKSEAVGTNTSNGYSGAIINAIYMPAAASVYNEDGSYQGVVPQELSDFGGAYGDVYNPVALLKRPTTNNPVTYLNANVYLDYEIIEGLKFKTNYSYALTNKKNKQFKPRVPEIGRSDAQNYLYQSYSDQNRWIWDNQLNYKKSFGKHNLALTAIYSSQHTDYEYYYQEGRGFASEGAFNQYMGNATSLQPAQTDVYEDVLTSAIGRAMYNYDHTYYLSASIRRDETSRLTPANRADYFPSVSGAVRLSNLPVIENINPLDDLKLRASWGEIGNINTVGYYSFDVPLENSLAVMGEGGTNDANGLYVNRQSNPNLKWETSESFDLGLDASLFKNKLTITADYFSKTTKGMIIPGLADAHQGFEAPDVNGGEVKNTGWELALSYAGKVKDFSYNIFGNMSHIDNELVNLDGYNDAGIDFIQHSDDVRGVLRPLRSAVGENLYSYFLVPQTGIFQSQEEINAYTNSNGALIQPNAQPGDFRFEDTNGDGKIDSGDRKFSGSYLPDFTYSFGMNLNFKNWDLSALFQGVSGAKAFNAYKYSTYNASLQGYNLDNRVLNAWSPQNTGATIPRLSTSDANGNFGTTSSWYLENASYLRVKNITLGYTLPTTTMNHIFKGSSLRIYASADNVLTITDYEGMDPEVGNNGLDIGRYPLSSKYVLGLSLSF</sequence>
<dbReference type="Pfam" id="PF00593">
    <property type="entry name" value="TonB_dep_Rec_b-barrel"/>
    <property type="match status" value="1"/>
</dbReference>
<dbReference type="Pfam" id="PF13715">
    <property type="entry name" value="CarbopepD_reg_2"/>
    <property type="match status" value="1"/>
</dbReference>
<dbReference type="Pfam" id="PF07715">
    <property type="entry name" value="Plug"/>
    <property type="match status" value="1"/>
</dbReference>